<evidence type="ECO:0000313" key="2">
    <source>
        <dbReference type="EMBL" id="GMM44265.1"/>
    </source>
</evidence>
<comment type="caution">
    <text evidence="2">The sequence shown here is derived from an EMBL/GenBank/DDBJ whole genome shotgun (WGS) entry which is preliminary data.</text>
</comment>
<feature type="region of interest" description="Disordered" evidence="1">
    <location>
        <begin position="150"/>
        <end position="218"/>
    </location>
</feature>
<evidence type="ECO:0000313" key="3">
    <source>
        <dbReference type="Proteomes" id="UP001378960"/>
    </source>
</evidence>
<feature type="region of interest" description="Disordered" evidence="1">
    <location>
        <begin position="64"/>
        <end position="113"/>
    </location>
</feature>
<feature type="compositionally biased region" description="Basic and acidic residues" evidence="1">
    <location>
        <begin position="389"/>
        <end position="420"/>
    </location>
</feature>
<feature type="region of interest" description="Disordered" evidence="1">
    <location>
        <begin position="299"/>
        <end position="431"/>
    </location>
</feature>
<feature type="compositionally biased region" description="Acidic residues" evidence="1">
    <location>
        <begin position="160"/>
        <end position="202"/>
    </location>
</feature>
<dbReference type="AlphaFoldDB" id="A0AAV5QZ04"/>
<feature type="region of interest" description="Disordered" evidence="1">
    <location>
        <begin position="1"/>
        <end position="34"/>
    </location>
</feature>
<feature type="compositionally biased region" description="Polar residues" evidence="1">
    <location>
        <begin position="316"/>
        <end position="333"/>
    </location>
</feature>
<accession>A0AAV5QZ04</accession>
<evidence type="ECO:0008006" key="4">
    <source>
        <dbReference type="Google" id="ProtNLM"/>
    </source>
</evidence>
<feature type="compositionally biased region" description="Polar residues" evidence="1">
    <location>
        <begin position="64"/>
        <end position="80"/>
    </location>
</feature>
<evidence type="ECO:0000256" key="1">
    <source>
        <dbReference type="SAM" id="MobiDB-lite"/>
    </source>
</evidence>
<protein>
    <recommendedName>
        <fullName evidence="4">Hpc2-related domain-containing protein</fullName>
    </recommendedName>
</protein>
<gene>
    <name evidence="2" type="ORF">DAPK24_008400</name>
</gene>
<feature type="compositionally biased region" description="Low complexity" evidence="1">
    <location>
        <begin position="1"/>
        <end position="14"/>
    </location>
</feature>
<organism evidence="2 3">
    <name type="scientific">Pichia kluyveri</name>
    <name type="common">Yeast</name>
    <dbReference type="NCBI Taxonomy" id="36015"/>
    <lineage>
        <taxon>Eukaryota</taxon>
        <taxon>Fungi</taxon>
        <taxon>Dikarya</taxon>
        <taxon>Ascomycota</taxon>
        <taxon>Saccharomycotina</taxon>
        <taxon>Pichiomycetes</taxon>
        <taxon>Pichiales</taxon>
        <taxon>Pichiaceae</taxon>
        <taxon>Pichia</taxon>
    </lineage>
</organism>
<proteinExistence type="predicted"/>
<feature type="compositionally biased region" description="Polar residues" evidence="1">
    <location>
        <begin position="204"/>
        <end position="216"/>
    </location>
</feature>
<reference evidence="2 3" key="1">
    <citation type="journal article" date="2023" name="Elife">
        <title>Identification of key yeast species and microbe-microbe interactions impacting larval growth of Drosophila in the wild.</title>
        <authorList>
            <person name="Mure A."/>
            <person name="Sugiura Y."/>
            <person name="Maeda R."/>
            <person name="Honda K."/>
            <person name="Sakurai N."/>
            <person name="Takahashi Y."/>
            <person name="Watada M."/>
            <person name="Katoh T."/>
            <person name="Gotoh A."/>
            <person name="Gotoh Y."/>
            <person name="Taniguchi I."/>
            <person name="Nakamura K."/>
            <person name="Hayashi T."/>
            <person name="Katayama T."/>
            <person name="Uemura T."/>
            <person name="Hattori Y."/>
        </authorList>
    </citation>
    <scope>NUCLEOTIDE SEQUENCE [LARGE SCALE GENOMIC DNA]</scope>
    <source>
        <strain evidence="2 3">PK-24</strain>
    </source>
</reference>
<name>A0AAV5QZ04_PICKL</name>
<dbReference type="EMBL" id="BTGB01000001">
    <property type="protein sequence ID" value="GMM44265.1"/>
    <property type="molecule type" value="Genomic_DNA"/>
</dbReference>
<sequence>MNGVISISSLLSESDSSDWKEPLKNDQIPTQNRNLLDVKSIQSNQMNKSVSPMSVSNLINDSTSKEATPLSELNGTNTEKNGAKVMKKKPSSTINNEHTETNANKSKKDKTNEPMIINIGIPLSTHNDVHHEFNFVKLVEEKYGRYDTTSNVPLARSSWNEDEGDDEEDEDEDEEQEEQEEQEQEQEPEVEDVPEVEDEVSEIEPSTNNTVETTMDSYYDDEDEIVKALKIKFTPGMSDAEKESLVLKEIHRRKMVNNKRIGKYDVDDPFIDDEELEYEEDTNSNVDGWFIWYGKLDTTQQKKKPVSVVKTEKNGRTTNSSRIRPTANNGSTQKRQRESTDTPQQQKKQKKQATPIKSVSGTSTTSNSTKNTDIAITKTPTKTTIDSKANTKPDSSKPEKPVTKENKDAKEKKEKKEDKPSSNIIIGSFGF</sequence>
<dbReference type="Proteomes" id="UP001378960">
    <property type="component" value="Unassembled WGS sequence"/>
</dbReference>
<feature type="compositionally biased region" description="Polar residues" evidence="1">
    <location>
        <begin position="91"/>
        <end position="104"/>
    </location>
</feature>
<feature type="compositionally biased region" description="Low complexity" evidence="1">
    <location>
        <begin position="357"/>
        <end position="386"/>
    </location>
</feature>
<keyword evidence="3" id="KW-1185">Reference proteome</keyword>